<comment type="caution">
    <text evidence="2">The sequence shown here is derived from an EMBL/GenBank/DDBJ whole genome shotgun (WGS) entry which is preliminary data.</text>
</comment>
<reference evidence="2" key="1">
    <citation type="journal article" date="2015" name="Nature">
        <title>Complex archaea that bridge the gap between prokaryotes and eukaryotes.</title>
        <authorList>
            <person name="Spang A."/>
            <person name="Saw J.H."/>
            <person name="Jorgensen S.L."/>
            <person name="Zaremba-Niedzwiedzka K."/>
            <person name="Martijn J."/>
            <person name="Lind A.E."/>
            <person name="van Eijk R."/>
            <person name="Schleper C."/>
            <person name="Guy L."/>
            <person name="Ettema T.J."/>
        </authorList>
    </citation>
    <scope>NUCLEOTIDE SEQUENCE</scope>
</reference>
<protein>
    <submittedName>
        <fullName evidence="2">Uncharacterized protein</fullName>
    </submittedName>
</protein>
<proteinExistence type="predicted"/>
<dbReference type="AlphaFoldDB" id="A0A0F9DQ75"/>
<dbReference type="SUPFAM" id="SSF48695">
    <property type="entry name" value="Multiheme cytochromes"/>
    <property type="match status" value="1"/>
</dbReference>
<organism evidence="2">
    <name type="scientific">marine sediment metagenome</name>
    <dbReference type="NCBI Taxonomy" id="412755"/>
    <lineage>
        <taxon>unclassified sequences</taxon>
        <taxon>metagenomes</taxon>
        <taxon>ecological metagenomes</taxon>
    </lineage>
</organism>
<feature type="region of interest" description="Disordered" evidence="1">
    <location>
        <begin position="1"/>
        <end position="20"/>
    </location>
</feature>
<dbReference type="EMBL" id="LAZR01028034">
    <property type="protein sequence ID" value="KKL63834.1"/>
    <property type="molecule type" value="Genomic_DNA"/>
</dbReference>
<sequence>MGEHLINGEFQSDKYPETPRGLVPLKPSDPMAQDLLAIYAERRQSVDPEFSADLLEALRLKGHKLGSSPSTGIRCVDCKGPLTGAYYGAGTGDGQRFRCGRCHKATALYKALKAALGIHQRIRLEGEQPVCSRCGKLCLIRHKSATIELPEGYVYFHDAHEEDCWEQEKKARATIKDYEGGHA</sequence>
<dbReference type="InterPro" id="IPR036280">
    <property type="entry name" value="Multihaem_cyt_sf"/>
</dbReference>
<name>A0A0F9DQ75_9ZZZZ</name>
<evidence type="ECO:0000256" key="1">
    <source>
        <dbReference type="SAM" id="MobiDB-lite"/>
    </source>
</evidence>
<gene>
    <name evidence="2" type="ORF">LCGC14_2171150</name>
</gene>
<accession>A0A0F9DQ75</accession>
<evidence type="ECO:0000313" key="2">
    <source>
        <dbReference type="EMBL" id="KKL63834.1"/>
    </source>
</evidence>